<organism evidence="1 2">
    <name type="scientific">Lupinus albus</name>
    <name type="common">White lupine</name>
    <name type="synonym">Lupinus termis</name>
    <dbReference type="NCBI Taxonomy" id="3870"/>
    <lineage>
        <taxon>Eukaryota</taxon>
        <taxon>Viridiplantae</taxon>
        <taxon>Streptophyta</taxon>
        <taxon>Embryophyta</taxon>
        <taxon>Tracheophyta</taxon>
        <taxon>Spermatophyta</taxon>
        <taxon>Magnoliopsida</taxon>
        <taxon>eudicotyledons</taxon>
        <taxon>Gunneridae</taxon>
        <taxon>Pentapetalae</taxon>
        <taxon>rosids</taxon>
        <taxon>fabids</taxon>
        <taxon>Fabales</taxon>
        <taxon>Fabaceae</taxon>
        <taxon>Papilionoideae</taxon>
        <taxon>50 kb inversion clade</taxon>
        <taxon>genistoids sensu lato</taxon>
        <taxon>core genistoids</taxon>
        <taxon>Genisteae</taxon>
        <taxon>Lupinus</taxon>
    </lineage>
</organism>
<accession>A0A6A4P3I6</accession>
<comment type="caution">
    <text evidence="1">The sequence shown here is derived from an EMBL/GenBank/DDBJ whole genome shotgun (WGS) entry which is preliminary data.</text>
</comment>
<evidence type="ECO:0000313" key="1">
    <source>
        <dbReference type="EMBL" id="KAE9599293.1"/>
    </source>
</evidence>
<name>A0A6A4P3I6_LUPAL</name>
<proteinExistence type="predicted"/>
<dbReference type="Proteomes" id="UP000447434">
    <property type="component" value="Chromosome 15"/>
</dbReference>
<sequence length="100" mass="11634">MGLLGKFEWVNAYGKKRCKNLFWRMRATVKKALKKGDKKKQLKFQYDPSSYALNFDDGCSHFDLRNAAKKFMGDARVQEVTDMSSNNNTTWVFVLLVKTK</sequence>
<reference evidence="2" key="1">
    <citation type="journal article" date="2020" name="Nat. Commun.">
        <title>Genome sequence of the cluster root forming white lupin.</title>
        <authorList>
            <person name="Hufnagel B."/>
            <person name="Marques A."/>
            <person name="Soriano A."/>
            <person name="Marques L."/>
            <person name="Divol F."/>
            <person name="Doumas P."/>
            <person name="Sallet E."/>
            <person name="Mancinotti D."/>
            <person name="Carrere S."/>
            <person name="Marande W."/>
            <person name="Arribat S."/>
            <person name="Keller J."/>
            <person name="Huneau C."/>
            <person name="Blein T."/>
            <person name="Aime D."/>
            <person name="Laguerre M."/>
            <person name="Taylor J."/>
            <person name="Schubert V."/>
            <person name="Nelson M."/>
            <person name="Geu-Flores F."/>
            <person name="Crespi M."/>
            <person name="Gallardo-Guerrero K."/>
            <person name="Delaux P.-M."/>
            <person name="Salse J."/>
            <person name="Berges H."/>
            <person name="Guyot R."/>
            <person name="Gouzy J."/>
            <person name="Peret B."/>
        </authorList>
    </citation>
    <scope>NUCLEOTIDE SEQUENCE [LARGE SCALE GENOMIC DNA]</scope>
    <source>
        <strain evidence="2">cv. Amiga</strain>
    </source>
</reference>
<dbReference type="PANTHER" id="PTHR34538">
    <property type="entry name" value="EXPRESSED PROTEIN"/>
    <property type="match status" value="1"/>
</dbReference>
<gene>
    <name evidence="1" type="ORF">Lalb_Chr15g0089951</name>
</gene>
<keyword evidence="2" id="KW-1185">Reference proteome</keyword>
<dbReference type="EMBL" id="WOCE01000015">
    <property type="protein sequence ID" value="KAE9599293.1"/>
    <property type="molecule type" value="Genomic_DNA"/>
</dbReference>
<protein>
    <submittedName>
        <fullName evidence="1">Uncharacterized protein</fullName>
    </submittedName>
</protein>
<evidence type="ECO:0000313" key="2">
    <source>
        <dbReference type="Proteomes" id="UP000447434"/>
    </source>
</evidence>
<dbReference type="PANTHER" id="PTHR34538:SF10">
    <property type="entry name" value="GENOME ASSEMBLY, CHROMOSOME: A06"/>
    <property type="match status" value="1"/>
</dbReference>
<dbReference type="AlphaFoldDB" id="A0A6A4P3I6"/>
<dbReference type="OrthoDB" id="1932900at2759"/>